<keyword evidence="3 4" id="KW-0974">Archaeal flagellum</keyword>
<dbReference type="GO" id="GO:0097589">
    <property type="term" value="C:archaeal-type flagellum"/>
    <property type="evidence" value="ECO:0007669"/>
    <property type="project" value="UniProtKB-SubCell"/>
</dbReference>
<comment type="caution">
    <text evidence="6">The sequence shown here is derived from an EMBL/GenBank/DDBJ whole genome shotgun (WGS) entry which is preliminary data.</text>
</comment>
<dbReference type="GO" id="GO:0005198">
    <property type="term" value="F:structural molecule activity"/>
    <property type="evidence" value="ECO:0007669"/>
    <property type="project" value="InterPro"/>
</dbReference>
<evidence type="ECO:0000256" key="3">
    <source>
        <dbReference type="ARBA" id="ARBA00022440"/>
    </source>
</evidence>
<feature type="transmembrane region" description="Helical" evidence="5">
    <location>
        <begin position="12"/>
        <end position="35"/>
    </location>
</feature>
<keyword evidence="6" id="KW-0966">Cell projection</keyword>
<dbReference type="Proteomes" id="UP000053695">
    <property type="component" value="Unassembled WGS sequence"/>
</dbReference>
<evidence type="ECO:0000313" key="6">
    <source>
        <dbReference type="EMBL" id="ENN95836.1"/>
    </source>
</evidence>
<dbReference type="PATRIC" id="fig|1069083.5.peg.1143"/>
<dbReference type="RefSeq" id="WP_004592846.1">
    <property type="nucleotide sequence ID" value="NZ_APMM01000044.1"/>
</dbReference>
<keyword evidence="6" id="KW-0282">Flagellum</keyword>
<gene>
    <name evidence="6" type="ORF">J422_05863</name>
</gene>
<evidence type="ECO:0000256" key="1">
    <source>
        <dbReference type="ARBA" id="ARBA00004618"/>
    </source>
</evidence>
<dbReference type="NCBIfam" id="TIGR02537">
    <property type="entry name" value="arch_flag_Nterm"/>
    <property type="match status" value="1"/>
</dbReference>
<comment type="function">
    <text evidence="4">Flagellin is the subunit protein which polymerizes to form the filaments of archaeal flagella.</text>
</comment>
<keyword evidence="5" id="KW-0472">Membrane</keyword>
<dbReference type="PANTHER" id="PTHR35903:SF1">
    <property type="entry name" value="FLAGELLIN B1"/>
    <property type="match status" value="1"/>
</dbReference>
<comment type="subcellular location">
    <subcellularLocation>
        <location evidence="1 4">Archaeal flagellum</location>
    </subcellularLocation>
</comment>
<dbReference type="STRING" id="1069083.GCA_000371805_01234"/>
<name>N6VRQ1_9EURY</name>
<reference evidence="6 7" key="1">
    <citation type="journal article" date="2013" name="Genome Announc.">
        <title>Draft Genome Sequence of a Highly Flagellated, Fast-Swimming Archaeon, Methanocaldococcus villosus Strain KIN24-T80 (DSM 22612).</title>
        <authorList>
            <person name="Thennarasu S."/>
            <person name="Polireddy D."/>
            <person name="Antony A."/>
            <person name="Yada M.R."/>
            <person name="Algarawi S."/>
            <person name="Sivakumar N."/>
        </authorList>
    </citation>
    <scope>NUCLEOTIDE SEQUENCE [LARGE SCALE GENOMIC DNA]</scope>
    <source>
        <strain evidence="6 7">KIN24-T80</strain>
    </source>
</reference>
<dbReference type="PANTHER" id="PTHR35903">
    <property type="entry name" value="FLAGELLIN B1"/>
    <property type="match status" value="1"/>
</dbReference>
<evidence type="ECO:0000256" key="2">
    <source>
        <dbReference type="ARBA" id="ARBA00010256"/>
    </source>
</evidence>
<sequence>MIDFLKSKKGAIGIGTLIIFIAMVLVAAVAAAVIINTASNLQHKASRIGQESTKQVASGLQVLNVYGYAPNAPNGNVEKLLIIITPNVGDEVDLSQVIVTLSNGKKKVSLVYGGGNYTVYNVTYNGATDLFNGDGGASGSDIQKLWNDLNNSNDKAIFGLIILHDDDSSLSNLDHPTANFGDKVAIAIALDSASVNMSIAPRDKVSGEVIPEYGAPGIIDFKAPSTFTTKVVMLQ</sequence>
<keyword evidence="6" id="KW-0969">Cilium</keyword>
<organism evidence="6 7">
    <name type="scientific">Methanocaldococcus villosus KIN24-T80</name>
    <dbReference type="NCBI Taxonomy" id="1069083"/>
    <lineage>
        <taxon>Archaea</taxon>
        <taxon>Methanobacteriati</taxon>
        <taxon>Methanobacteriota</taxon>
        <taxon>Methanomada group</taxon>
        <taxon>Methanococci</taxon>
        <taxon>Methanococcales</taxon>
        <taxon>Methanocaldococcaceae</taxon>
        <taxon>Methanocaldococcus</taxon>
    </lineage>
</organism>
<dbReference type="AlphaFoldDB" id="N6VRQ1"/>
<evidence type="ECO:0000256" key="4">
    <source>
        <dbReference type="RuleBase" id="RU361282"/>
    </source>
</evidence>
<keyword evidence="5" id="KW-1133">Transmembrane helix</keyword>
<proteinExistence type="inferred from homology"/>
<comment type="similarity">
    <text evidence="2 4">Belongs to the archaeal flagellin family.</text>
</comment>
<accession>N6VRQ1</accession>
<keyword evidence="7" id="KW-1185">Reference proteome</keyword>
<dbReference type="InterPro" id="IPR013373">
    <property type="entry name" value="Flagellin/pilin_N_arc"/>
</dbReference>
<dbReference type="NCBIfam" id="NF006325">
    <property type="entry name" value="PRK08541.1"/>
    <property type="match status" value="1"/>
</dbReference>
<keyword evidence="5" id="KW-0812">Transmembrane</keyword>
<dbReference type="OrthoDB" id="102632at2157"/>
<dbReference type="InterPro" id="IPR002774">
    <property type="entry name" value="Flagellin_arc-type"/>
</dbReference>
<protein>
    <recommendedName>
        <fullName evidence="4">Flagellin</fullName>
    </recommendedName>
</protein>
<evidence type="ECO:0000313" key="7">
    <source>
        <dbReference type="Proteomes" id="UP000053695"/>
    </source>
</evidence>
<dbReference type="Pfam" id="PF01917">
    <property type="entry name" value="Flagellin_arch-type"/>
    <property type="match status" value="1"/>
</dbReference>
<dbReference type="EMBL" id="APMM01000044">
    <property type="protein sequence ID" value="ENN95836.1"/>
    <property type="molecule type" value="Genomic_DNA"/>
</dbReference>
<evidence type="ECO:0000256" key="5">
    <source>
        <dbReference type="SAM" id="Phobius"/>
    </source>
</evidence>
<dbReference type="GO" id="GO:0097588">
    <property type="term" value="P:archaeal or bacterial-type flagellum-dependent cell motility"/>
    <property type="evidence" value="ECO:0007669"/>
    <property type="project" value="InterPro"/>
</dbReference>